<proteinExistence type="predicted"/>
<protein>
    <submittedName>
        <fullName evidence="1">Uncharacterized protein</fullName>
    </submittedName>
</protein>
<dbReference type="AlphaFoldDB" id="U9U663"/>
<reference evidence="1" key="1">
    <citation type="submission" date="2013-07" db="EMBL/GenBank/DDBJ databases">
        <title>The genome of an arbuscular mycorrhizal fungus provides insights into the evolution of the oldest plant symbiosis.</title>
        <authorList>
            <consortium name="DOE Joint Genome Institute"/>
            <person name="Tisserant E."/>
            <person name="Malbreil M."/>
            <person name="Kuo A."/>
            <person name="Kohler A."/>
            <person name="Symeonidi A."/>
            <person name="Balestrini R."/>
            <person name="Charron P."/>
            <person name="Duensing N."/>
            <person name="Frei-dit-Frey N."/>
            <person name="Gianinazzi-Pearson V."/>
            <person name="Gilbert B."/>
            <person name="Handa Y."/>
            <person name="Hijri M."/>
            <person name="Kaul R."/>
            <person name="Kawaguchi M."/>
            <person name="Krajinski F."/>
            <person name="Lammers P."/>
            <person name="Lapierre D."/>
            <person name="Masclaux F.G."/>
            <person name="Murat C."/>
            <person name="Morin E."/>
            <person name="Ndikumana S."/>
            <person name="Pagni M."/>
            <person name="Petitpierre D."/>
            <person name="Requena N."/>
            <person name="Rosikiewicz P."/>
            <person name="Riley R."/>
            <person name="Saito K."/>
            <person name="San Clemente H."/>
            <person name="Shapiro H."/>
            <person name="van Tuinen D."/>
            <person name="Becard G."/>
            <person name="Bonfante P."/>
            <person name="Paszkowski U."/>
            <person name="Shachar-Hill Y."/>
            <person name="Young J.P."/>
            <person name="Sanders I.R."/>
            <person name="Henrissat B."/>
            <person name="Rensing S.A."/>
            <person name="Grigoriev I.V."/>
            <person name="Corradi N."/>
            <person name="Roux C."/>
            <person name="Martin F."/>
        </authorList>
    </citation>
    <scope>NUCLEOTIDE SEQUENCE</scope>
    <source>
        <strain evidence="1">DAOM 197198</strain>
    </source>
</reference>
<accession>U9U663</accession>
<dbReference type="HOGENOM" id="CLU_1595399_0_0_1"/>
<name>U9U663_RHIID</name>
<sequence length="167" mass="19413">MATLLYYSDDFDITYEGVRSFKDIEILKIIENSISKEKIVKNIHDLKSKLKEKSSQLAVEMHQLLKKKTEKDLLQVTEEILDTLSQLENQPLLALKKKMIKLSYGLWREMNDGMAYIHNLIKMNLGFSESKWQNITIVNNSLLFIHQGLNQTGLGKKVLQYLLIKNN</sequence>
<organism evidence="1">
    <name type="scientific">Rhizophagus irregularis (strain DAOM 181602 / DAOM 197198 / MUCL 43194)</name>
    <name type="common">Arbuscular mycorrhizal fungus</name>
    <name type="synonym">Glomus intraradices</name>
    <dbReference type="NCBI Taxonomy" id="747089"/>
    <lineage>
        <taxon>Eukaryota</taxon>
        <taxon>Fungi</taxon>
        <taxon>Fungi incertae sedis</taxon>
        <taxon>Mucoromycota</taxon>
        <taxon>Glomeromycotina</taxon>
        <taxon>Glomeromycetes</taxon>
        <taxon>Glomerales</taxon>
        <taxon>Glomeraceae</taxon>
        <taxon>Rhizophagus</taxon>
    </lineage>
</organism>
<evidence type="ECO:0000313" key="1">
    <source>
        <dbReference type="EMBL" id="ESA15870.1"/>
    </source>
</evidence>
<dbReference type="EMBL" id="KI281560">
    <property type="protein sequence ID" value="ESA15870.1"/>
    <property type="molecule type" value="Genomic_DNA"/>
</dbReference>
<gene>
    <name evidence="1" type="ORF">GLOINDRAFT_94738</name>
</gene>